<keyword evidence="2" id="KW-1185">Reference proteome</keyword>
<dbReference type="SUPFAM" id="SSF54695">
    <property type="entry name" value="POZ domain"/>
    <property type="match status" value="1"/>
</dbReference>
<evidence type="ECO:0000313" key="3">
    <source>
        <dbReference type="WBParaSite" id="MhA1_Contig1025.frz3.gene15"/>
    </source>
</evidence>
<dbReference type="PANTHER" id="PTHR24413">
    <property type="entry name" value="SPECKLE-TYPE POZ PROTEIN"/>
    <property type="match status" value="1"/>
</dbReference>
<reference evidence="3" key="1">
    <citation type="submission" date="2016-11" db="UniProtKB">
        <authorList>
            <consortium name="WormBaseParasite"/>
        </authorList>
    </citation>
    <scope>IDENTIFICATION</scope>
</reference>
<dbReference type="Gene3D" id="3.30.710.10">
    <property type="entry name" value="Potassium Channel Kv1.1, Chain A"/>
    <property type="match status" value="1"/>
</dbReference>
<feature type="domain" description="BTB" evidence="1">
    <location>
        <begin position="191"/>
        <end position="259"/>
    </location>
</feature>
<protein>
    <submittedName>
        <fullName evidence="3">BTB domain-containing protein</fullName>
    </submittedName>
</protein>
<dbReference type="Pfam" id="PF00651">
    <property type="entry name" value="BTB"/>
    <property type="match status" value="1"/>
</dbReference>
<proteinExistence type="predicted"/>
<accession>A0A1I8AXX0</accession>
<dbReference type="WBParaSite" id="MhA1_Contig1025.frz3.gene15">
    <property type="protein sequence ID" value="MhA1_Contig1025.frz3.gene15"/>
    <property type="gene ID" value="MhA1_Contig1025.frz3.gene15"/>
</dbReference>
<evidence type="ECO:0000313" key="2">
    <source>
        <dbReference type="Proteomes" id="UP000095281"/>
    </source>
</evidence>
<dbReference type="Proteomes" id="UP000095281">
    <property type="component" value="Unplaced"/>
</dbReference>
<dbReference type="PROSITE" id="PS50097">
    <property type="entry name" value="BTB"/>
    <property type="match status" value="1"/>
</dbReference>
<evidence type="ECO:0000259" key="1">
    <source>
        <dbReference type="PROSITE" id="PS50097"/>
    </source>
</evidence>
<dbReference type="SMART" id="SM00225">
    <property type="entry name" value="BTB"/>
    <property type="match status" value="1"/>
</dbReference>
<dbReference type="InterPro" id="IPR000210">
    <property type="entry name" value="BTB/POZ_dom"/>
</dbReference>
<dbReference type="CDD" id="cd18186">
    <property type="entry name" value="BTB_POZ_ZBTB_KLHL-like"/>
    <property type="match status" value="1"/>
</dbReference>
<dbReference type="AlphaFoldDB" id="A0A1I8AXX0"/>
<dbReference type="InterPro" id="IPR011333">
    <property type="entry name" value="SKP1/BTB/POZ_sf"/>
</dbReference>
<organism evidence="2 3">
    <name type="scientific">Meloidogyne hapla</name>
    <name type="common">Root-knot nematode worm</name>
    <dbReference type="NCBI Taxonomy" id="6305"/>
    <lineage>
        <taxon>Eukaryota</taxon>
        <taxon>Metazoa</taxon>
        <taxon>Ecdysozoa</taxon>
        <taxon>Nematoda</taxon>
        <taxon>Chromadorea</taxon>
        <taxon>Rhabditida</taxon>
        <taxon>Tylenchina</taxon>
        <taxon>Tylenchomorpha</taxon>
        <taxon>Tylenchoidea</taxon>
        <taxon>Meloidogynidae</taxon>
        <taxon>Meloidogyninae</taxon>
        <taxon>Meloidogyne</taxon>
    </lineage>
</organism>
<name>A0A1I8AXX0_MELHA</name>
<sequence>MGQLLDILKDLTEPCLRRFKISTKISNIFHYNKTNNTIKCKIEWTLNRFELNYNYLKDKGAQLASKRYYNFDFPNVAWELFIEIEKRDYCVYHKNLFIWLSQLGPNSINELVNTQYTIYAIKDENLRVEIAKSTHKLENQEKLGFTKVNLNNICHSNGNLYIHCEVEIDNYSFNENLKSSCRKILEKEIFTDCIIKIGRKSVKTHRCILAKNSEVFQKMFEQNGMSEGKINEVTISDFSPESVQAMLEFFYTGEINKSTMESHGCINYIRANKETFLKSKEWEEVEKVFPQLAIRIMKSAIYDSNTQ</sequence>